<evidence type="ECO:0000313" key="9">
    <source>
        <dbReference type="Proteomes" id="UP000076154"/>
    </source>
</evidence>
<feature type="domain" description="C3H1-type" evidence="7">
    <location>
        <begin position="18"/>
        <end position="45"/>
    </location>
</feature>
<dbReference type="InterPro" id="IPR036855">
    <property type="entry name" value="Znf_CCCH_sf"/>
</dbReference>
<dbReference type="AlphaFoldDB" id="A0A369JTK5"/>
<feature type="region of interest" description="Disordered" evidence="6">
    <location>
        <begin position="336"/>
        <end position="369"/>
    </location>
</feature>
<evidence type="ECO:0000256" key="2">
    <source>
        <dbReference type="ARBA" id="ARBA00022737"/>
    </source>
</evidence>
<evidence type="ECO:0000256" key="6">
    <source>
        <dbReference type="SAM" id="MobiDB-lite"/>
    </source>
</evidence>
<dbReference type="InterPro" id="IPR000571">
    <property type="entry name" value="Znf_CCCH"/>
</dbReference>
<dbReference type="InterPro" id="IPR045877">
    <property type="entry name" value="ZFP36-like"/>
</dbReference>
<evidence type="ECO:0000256" key="1">
    <source>
        <dbReference type="ARBA" id="ARBA00022723"/>
    </source>
</evidence>
<dbReference type="Proteomes" id="UP000076154">
    <property type="component" value="Unassembled WGS sequence"/>
</dbReference>
<dbReference type="PANTHER" id="PTHR12547">
    <property type="entry name" value="CCCH ZINC FINGER/TIS11-RELATED"/>
    <property type="match status" value="1"/>
</dbReference>
<comment type="caution">
    <text evidence="8">The sequence shown here is derived from an EMBL/GenBank/DDBJ whole genome shotgun (WGS) entry which is preliminary data.</text>
</comment>
<dbReference type="OrthoDB" id="410307at2759"/>
<evidence type="ECO:0000259" key="7">
    <source>
        <dbReference type="PROSITE" id="PS50103"/>
    </source>
</evidence>
<reference evidence="8" key="1">
    <citation type="submission" date="2018-04" db="EMBL/GenBank/DDBJ databases">
        <title>Whole genome sequencing of Hypsizygus marmoreus.</title>
        <authorList>
            <person name="Choi I.-G."/>
            <person name="Min B."/>
            <person name="Kim J.-G."/>
            <person name="Kim S."/>
            <person name="Oh Y.-L."/>
            <person name="Kong W.-S."/>
            <person name="Park H."/>
            <person name="Jeong J."/>
            <person name="Song E.-S."/>
        </authorList>
    </citation>
    <scope>NUCLEOTIDE SEQUENCE [LARGE SCALE GENOMIC DNA]</scope>
    <source>
        <strain evidence="8">51987-8</strain>
    </source>
</reference>
<dbReference type="InParanoid" id="A0A369JTK5"/>
<dbReference type="GO" id="GO:0003729">
    <property type="term" value="F:mRNA binding"/>
    <property type="evidence" value="ECO:0007669"/>
    <property type="project" value="InterPro"/>
</dbReference>
<dbReference type="Gene3D" id="3.30.1370.210">
    <property type="match status" value="1"/>
</dbReference>
<dbReference type="Pfam" id="PF00642">
    <property type="entry name" value="zf-CCCH"/>
    <property type="match status" value="2"/>
</dbReference>
<dbReference type="PANTHER" id="PTHR12547:SF18">
    <property type="entry name" value="PROTEIN TIS11"/>
    <property type="match status" value="1"/>
</dbReference>
<feature type="zinc finger region" description="C3H1-type" evidence="5">
    <location>
        <begin position="18"/>
        <end position="45"/>
    </location>
</feature>
<accession>A0A369JTK5</accession>
<evidence type="ECO:0000313" key="8">
    <source>
        <dbReference type="EMBL" id="RDB23695.1"/>
    </source>
</evidence>
<dbReference type="GO" id="GO:0008270">
    <property type="term" value="F:zinc ion binding"/>
    <property type="evidence" value="ECO:0007669"/>
    <property type="project" value="UniProtKB-KW"/>
</dbReference>
<keyword evidence="3 5" id="KW-0863">Zinc-finger</keyword>
<dbReference type="EMBL" id="LUEZ02000046">
    <property type="protein sequence ID" value="RDB23695.1"/>
    <property type="molecule type" value="Genomic_DNA"/>
</dbReference>
<keyword evidence="4 5" id="KW-0862">Zinc</keyword>
<organism evidence="8 9">
    <name type="scientific">Hypsizygus marmoreus</name>
    <name type="common">White beech mushroom</name>
    <name type="synonym">Agaricus marmoreus</name>
    <dbReference type="NCBI Taxonomy" id="39966"/>
    <lineage>
        <taxon>Eukaryota</taxon>
        <taxon>Fungi</taxon>
        <taxon>Dikarya</taxon>
        <taxon>Basidiomycota</taxon>
        <taxon>Agaricomycotina</taxon>
        <taxon>Agaricomycetes</taxon>
        <taxon>Agaricomycetidae</taxon>
        <taxon>Agaricales</taxon>
        <taxon>Tricholomatineae</taxon>
        <taxon>Lyophyllaceae</taxon>
        <taxon>Hypsizygus</taxon>
    </lineage>
</organism>
<feature type="compositionally biased region" description="Basic residues" evidence="6">
    <location>
        <begin position="359"/>
        <end position="369"/>
    </location>
</feature>
<feature type="zinc finger region" description="C3H1-type" evidence="5">
    <location>
        <begin position="104"/>
        <end position="133"/>
    </location>
</feature>
<evidence type="ECO:0000256" key="4">
    <source>
        <dbReference type="ARBA" id="ARBA00022833"/>
    </source>
</evidence>
<dbReference type="Gene3D" id="4.10.1000.10">
    <property type="entry name" value="Zinc finger, CCCH-type"/>
    <property type="match status" value="1"/>
</dbReference>
<dbReference type="SMART" id="SM00356">
    <property type="entry name" value="ZnF_C3H1"/>
    <property type="match status" value="3"/>
</dbReference>
<name>A0A369JTK5_HYPMA</name>
<evidence type="ECO:0000256" key="5">
    <source>
        <dbReference type="PROSITE-ProRule" id="PRU00723"/>
    </source>
</evidence>
<dbReference type="SUPFAM" id="SSF90229">
    <property type="entry name" value="CCCH zinc finger"/>
    <property type="match status" value="2"/>
</dbReference>
<keyword evidence="9" id="KW-1185">Reference proteome</keyword>
<gene>
    <name evidence="8" type="ORF">Hypma_009532</name>
</gene>
<feature type="domain" description="C3H1-type" evidence="7">
    <location>
        <begin position="104"/>
        <end position="133"/>
    </location>
</feature>
<dbReference type="STRING" id="39966.A0A369JTK5"/>
<keyword evidence="1 5" id="KW-0479">Metal-binding</keyword>
<protein>
    <recommendedName>
        <fullName evidence="7">C3H1-type domain-containing protein</fullName>
    </recommendedName>
</protein>
<proteinExistence type="predicted"/>
<sequence length="390" mass="43517">MRDLALADLQFVHEIQTKKSSELCRQFLKGECSYGQECKYTHAIEAHFPPFHRLAPFEPAAPRPWPLYAPSDVGIDFSAAPQPHNHALSVHYSTMKSVSPSSLEWRTAPCRHYTRNKGWCPLGDDCNFVHDLDLQCPYPVTGTQPHVPSNLDRIENREADVPDNKSNPKPSIRSPLSSHCWAHVQSRCRIRGCRHFHPQDVRPYMKYTPCPGWLACPAPLSCPFKHPEAIHLLAMPPSILAPIPQSVYIEPSILTLSNLIPMEVDGTTYYPVNTAVSTTCSTAIDQDDLNRQVPSQSFFSGLDFASLAAPSDMPMLKQKPHGLEVVSDALMTGEKSTELETGSLDGNTKFPDRSELRNRVPKSHRPGHARRYSVPFKAKSSIDASISGYI</sequence>
<keyword evidence="2" id="KW-0677">Repeat</keyword>
<evidence type="ECO:0000256" key="3">
    <source>
        <dbReference type="ARBA" id="ARBA00022771"/>
    </source>
</evidence>
<dbReference type="PROSITE" id="PS50103">
    <property type="entry name" value="ZF_C3H1"/>
    <property type="match status" value="2"/>
</dbReference>